<dbReference type="EMBL" id="CP032509">
    <property type="protein sequence ID" value="AZN72436.1"/>
    <property type="molecule type" value="Genomic_DNA"/>
</dbReference>
<protein>
    <submittedName>
        <fullName evidence="1">Uncharacterized protein</fullName>
    </submittedName>
</protein>
<name>A0A3Q8XRI9_9HYPH</name>
<dbReference type="OrthoDB" id="8420351at2"/>
<dbReference type="KEGG" id="abaw:D5400_15210"/>
<dbReference type="RefSeq" id="WP_126010762.1">
    <property type="nucleotide sequence ID" value="NZ_CP032509.1"/>
</dbReference>
<reference evidence="1 2" key="1">
    <citation type="submission" date="2018-09" db="EMBL/GenBank/DDBJ databases">
        <title>Marinorhizobium profundi gen. nov., sp. nov., isolated from a deep-sea sediment sample from the New Britain Trench and proposal of Marinorhizobiaceae fam. nov. in the order Rhizobiales of the class Alphaproteobacteria.</title>
        <authorList>
            <person name="Cao J."/>
        </authorList>
    </citation>
    <scope>NUCLEOTIDE SEQUENCE [LARGE SCALE GENOMIC DNA]</scope>
    <source>
        <strain evidence="1 2">WS11</strain>
    </source>
</reference>
<organism evidence="1 2">
    <name type="scientific">Georhizobium profundi</name>
    <dbReference type="NCBI Taxonomy" id="2341112"/>
    <lineage>
        <taxon>Bacteria</taxon>
        <taxon>Pseudomonadati</taxon>
        <taxon>Pseudomonadota</taxon>
        <taxon>Alphaproteobacteria</taxon>
        <taxon>Hyphomicrobiales</taxon>
        <taxon>Rhizobiaceae</taxon>
        <taxon>Georhizobium</taxon>
    </lineage>
</organism>
<dbReference type="Proteomes" id="UP000268192">
    <property type="component" value="Chromosome"/>
</dbReference>
<evidence type="ECO:0000313" key="1">
    <source>
        <dbReference type="EMBL" id="AZN72436.1"/>
    </source>
</evidence>
<dbReference type="AlphaFoldDB" id="A0A3Q8XRI9"/>
<accession>A0A3Q8XRI9</accession>
<gene>
    <name evidence="1" type="ORF">D5400_15210</name>
</gene>
<proteinExistence type="predicted"/>
<keyword evidence="2" id="KW-1185">Reference proteome</keyword>
<sequence length="73" mass="8045">MIAVKLEPDPVMELIADYCAGNHAGGWPLSLSEGVATVRRWQPNLAMTDQEIRTRVAKFAVGRGLNVHFDQPV</sequence>
<evidence type="ECO:0000313" key="2">
    <source>
        <dbReference type="Proteomes" id="UP000268192"/>
    </source>
</evidence>